<proteinExistence type="predicted"/>
<dbReference type="AlphaFoldDB" id="A0A1L0DHY9"/>
<sequence>MSLGDIIGIDMKESYFLWYDSVATVHTYEQWILSADYSELTLNICSINDTVISRHTFAVV</sequence>
<organism evidence="1 2">
    <name type="scientific">Sungouiella intermedia</name>
    <dbReference type="NCBI Taxonomy" id="45354"/>
    <lineage>
        <taxon>Eukaryota</taxon>
        <taxon>Fungi</taxon>
        <taxon>Dikarya</taxon>
        <taxon>Ascomycota</taxon>
        <taxon>Saccharomycotina</taxon>
        <taxon>Pichiomycetes</taxon>
        <taxon>Metschnikowiaceae</taxon>
        <taxon>Sungouiella</taxon>
    </lineage>
</organism>
<accession>A0A1L0DHY9</accession>
<gene>
    <name evidence="1" type="ORF">SAMEA4029009_CIC11G00000001816</name>
</gene>
<dbReference type="EMBL" id="LT635765">
    <property type="protein sequence ID" value="SGZ52022.1"/>
    <property type="molecule type" value="Genomic_DNA"/>
</dbReference>
<evidence type="ECO:0000313" key="1">
    <source>
        <dbReference type="EMBL" id="SGZ52022.1"/>
    </source>
</evidence>
<protein>
    <submittedName>
        <fullName evidence="1">CIC11C00000001816</fullName>
    </submittedName>
</protein>
<reference evidence="2" key="1">
    <citation type="submission" date="2016-10" db="EMBL/GenBank/DDBJ databases">
        <authorList>
            <person name="Geijer C."/>
            <person name="Jareborg N."/>
            <person name="Dainat J."/>
        </authorList>
    </citation>
    <scope>NUCLEOTIDE SEQUENCE [LARGE SCALE GENOMIC DNA]</scope>
    <source>
        <strain evidence="2">PYCC 4715</strain>
    </source>
</reference>
<evidence type="ECO:0000313" key="2">
    <source>
        <dbReference type="Proteomes" id="UP000182259"/>
    </source>
</evidence>
<dbReference type="Proteomes" id="UP000182259">
    <property type="component" value="Chromosome II"/>
</dbReference>
<name>A0A1L0DHY9_9ASCO</name>